<sequence length="286" mass="33835">MADDGAVLWGSLAAEAYLVAKWDDLLKECPEQQRSRIIQKYLDSDIPREWTVATTRLEPTAMQIDTILRPWRPDKLRRQAQFIFTEETPIVLRTHYQPEDEEKFRNWITEPLTSRRIPWWAFLDDKNFYDFGADWRRVYNVMPEIAGPMGGQSRRSPDHREINYFRKEFKRNLRRQGIWEPKINEDIALRLQRVVTATYILIADQEAFDTGCLWLLYLDCYRNIVREAHINAEKVGISEVILHWEQTMELWEQSDVGEKYRLGGELGEGRYELNEEGPDASFNMSG</sequence>
<organism evidence="1 2">
    <name type="scientific">Penicillium citrinum</name>
    <dbReference type="NCBI Taxonomy" id="5077"/>
    <lineage>
        <taxon>Eukaryota</taxon>
        <taxon>Fungi</taxon>
        <taxon>Dikarya</taxon>
        <taxon>Ascomycota</taxon>
        <taxon>Pezizomycotina</taxon>
        <taxon>Eurotiomycetes</taxon>
        <taxon>Eurotiomycetidae</taxon>
        <taxon>Eurotiales</taxon>
        <taxon>Aspergillaceae</taxon>
        <taxon>Penicillium</taxon>
    </lineage>
</organism>
<evidence type="ECO:0000313" key="2">
    <source>
        <dbReference type="Proteomes" id="UP001147733"/>
    </source>
</evidence>
<dbReference type="RefSeq" id="XP_056503330.1">
    <property type="nucleotide sequence ID" value="XM_056640836.1"/>
</dbReference>
<evidence type="ECO:0000313" key="1">
    <source>
        <dbReference type="EMBL" id="KAJ5240325.1"/>
    </source>
</evidence>
<dbReference type="Proteomes" id="UP001147733">
    <property type="component" value="Unassembled WGS sequence"/>
</dbReference>
<reference evidence="1" key="1">
    <citation type="submission" date="2022-11" db="EMBL/GenBank/DDBJ databases">
        <authorList>
            <person name="Petersen C."/>
        </authorList>
    </citation>
    <scope>NUCLEOTIDE SEQUENCE</scope>
    <source>
        <strain evidence="1">IBT 23319</strain>
    </source>
</reference>
<name>A0A9W9TT09_PENCI</name>
<reference evidence="1" key="2">
    <citation type="journal article" date="2023" name="IMA Fungus">
        <title>Comparative genomic study of the Penicillium genus elucidates a diverse pangenome and 15 lateral gene transfer events.</title>
        <authorList>
            <person name="Petersen C."/>
            <person name="Sorensen T."/>
            <person name="Nielsen M.R."/>
            <person name="Sondergaard T.E."/>
            <person name="Sorensen J.L."/>
            <person name="Fitzpatrick D.A."/>
            <person name="Frisvad J.C."/>
            <person name="Nielsen K.L."/>
        </authorList>
    </citation>
    <scope>NUCLEOTIDE SEQUENCE</scope>
    <source>
        <strain evidence="1">IBT 23319</strain>
    </source>
</reference>
<dbReference type="EMBL" id="JAPQKT010000002">
    <property type="protein sequence ID" value="KAJ5240325.1"/>
    <property type="molecule type" value="Genomic_DNA"/>
</dbReference>
<keyword evidence="2" id="KW-1185">Reference proteome</keyword>
<dbReference type="AlphaFoldDB" id="A0A9W9TT09"/>
<comment type="caution">
    <text evidence="1">The sequence shown here is derived from an EMBL/GenBank/DDBJ whole genome shotgun (WGS) entry which is preliminary data.</text>
</comment>
<gene>
    <name evidence="1" type="ORF">N7469_001916</name>
</gene>
<protein>
    <submittedName>
        <fullName evidence="1">Uncharacterized protein</fullName>
    </submittedName>
</protein>
<proteinExistence type="predicted"/>
<dbReference type="OrthoDB" id="4367067at2759"/>
<accession>A0A9W9TT09</accession>
<dbReference type="GeneID" id="81380003"/>